<sequence length="189" mass="21551">MALSIASRSRPLVDLSSFRSVANLAPRLSSVQMQPQLEQRRAYEAALPKQRRQRRHLLPGKTRPPLYHKFDCLVELSDGSTFVRQSPFPRVEWRYLRDQRVHPLWNPTIAGFTAVQADNAGRVAKFNQKFVSDLFEGDEEGVAEDGSLFDENVDALFGDFEHKESLNVRVYQRVRSKGKKGSSGKGRYS</sequence>
<evidence type="ECO:0000313" key="3">
    <source>
        <dbReference type="Proteomes" id="UP001498771"/>
    </source>
</evidence>
<dbReference type="Proteomes" id="UP001498771">
    <property type="component" value="Unassembled WGS sequence"/>
</dbReference>
<accession>A0ABR1F2L4</accession>
<name>A0ABR1F2L4_9ASCO</name>
<dbReference type="GeneID" id="90039737"/>
<dbReference type="RefSeq" id="XP_064767115.1">
    <property type="nucleotide sequence ID" value="XM_064914225.1"/>
</dbReference>
<dbReference type="Pfam" id="PF21492">
    <property type="entry name" value="bL31_N"/>
    <property type="match status" value="1"/>
</dbReference>
<dbReference type="Gene3D" id="6.20.130.10">
    <property type="match status" value="1"/>
</dbReference>
<evidence type="ECO:0000313" key="2">
    <source>
        <dbReference type="EMBL" id="KAK7204082.1"/>
    </source>
</evidence>
<dbReference type="PANTHER" id="PTHR28174">
    <property type="entry name" value="54S RIBOSOMAL PROTEIN L36, MITOCHONDRIAL"/>
    <property type="match status" value="1"/>
</dbReference>
<dbReference type="InterPro" id="IPR034600">
    <property type="entry name" value="Ribosomal_bL31m"/>
</dbReference>
<gene>
    <name evidence="2" type="ORF">BZA70DRAFT_290632</name>
</gene>
<comment type="caution">
    <text evidence="2">The sequence shown here is derived from an EMBL/GenBank/DDBJ whole genome shotgun (WGS) entry which is preliminary data.</text>
</comment>
<evidence type="ECO:0000259" key="1">
    <source>
        <dbReference type="Pfam" id="PF21492"/>
    </source>
</evidence>
<dbReference type="EMBL" id="JBBJBU010000009">
    <property type="protein sequence ID" value="KAK7204082.1"/>
    <property type="molecule type" value="Genomic_DNA"/>
</dbReference>
<reference evidence="2 3" key="1">
    <citation type="submission" date="2024-03" db="EMBL/GenBank/DDBJ databases">
        <title>Genome-scale model development and genomic sequencing of the oleaginous clade Lipomyces.</title>
        <authorList>
            <consortium name="Lawrence Berkeley National Laboratory"/>
            <person name="Czajka J.J."/>
            <person name="Han Y."/>
            <person name="Kim J."/>
            <person name="Mondo S.J."/>
            <person name="Hofstad B.A."/>
            <person name="Robles A."/>
            <person name="Haridas S."/>
            <person name="Riley R."/>
            <person name="LaButti K."/>
            <person name="Pangilinan J."/>
            <person name="Andreopoulos W."/>
            <person name="Lipzen A."/>
            <person name="Yan J."/>
            <person name="Wang M."/>
            <person name="Ng V."/>
            <person name="Grigoriev I.V."/>
            <person name="Spatafora J.W."/>
            <person name="Magnuson J.K."/>
            <person name="Baker S.E."/>
            <person name="Pomraning K.R."/>
        </authorList>
    </citation>
    <scope>NUCLEOTIDE SEQUENCE [LARGE SCALE GENOMIC DNA]</scope>
    <source>
        <strain evidence="2 3">Phaff 52-87</strain>
    </source>
</reference>
<dbReference type="PANTHER" id="PTHR28174:SF1">
    <property type="entry name" value="LARGE RIBOSOMAL SUBUNIT PROTEIN BL31M"/>
    <property type="match status" value="1"/>
</dbReference>
<organism evidence="2 3">
    <name type="scientific">Myxozyma melibiosi</name>
    <dbReference type="NCBI Taxonomy" id="54550"/>
    <lineage>
        <taxon>Eukaryota</taxon>
        <taxon>Fungi</taxon>
        <taxon>Dikarya</taxon>
        <taxon>Ascomycota</taxon>
        <taxon>Saccharomycotina</taxon>
        <taxon>Lipomycetes</taxon>
        <taxon>Lipomycetales</taxon>
        <taxon>Lipomycetaceae</taxon>
        <taxon>Myxozyma</taxon>
    </lineage>
</organism>
<feature type="domain" description="Ribosomal protein bL31m N-terminal" evidence="1">
    <location>
        <begin position="50"/>
        <end position="108"/>
    </location>
</feature>
<dbReference type="InterPro" id="IPR048874">
    <property type="entry name" value="Ribosomal_bL31m_N"/>
</dbReference>
<protein>
    <recommendedName>
        <fullName evidence="1">Ribosomal protein bL31m N-terminal domain-containing protein</fullName>
    </recommendedName>
</protein>
<keyword evidence="3" id="KW-1185">Reference proteome</keyword>
<proteinExistence type="predicted"/>